<evidence type="ECO:0000259" key="6">
    <source>
        <dbReference type="PROSITE" id="PS51786"/>
    </source>
</evidence>
<dbReference type="InterPro" id="IPR008268">
    <property type="entry name" value="Peptidase_S16_AS"/>
</dbReference>
<comment type="similarity">
    <text evidence="4">Belongs to the peptidase S16 family.</text>
</comment>
<protein>
    <recommendedName>
        <fullName evidence="4">endopeptidase La</fullName>
        <ecNumber evidence="4">3.4.21.53</ecNumber>
    </recommendedName>
</protein>
<dbReference type="InterPro" id="IPR003959">
    <property type="entry name" value="ATPase_AAA_core"/>
</dbReference>
<dbReference type="GO" id="GO:0030163">
    <property type="term" value="P:protein catabolic process"/>
    <property type="evidence" value="ECO:0007669"/>
    <property type="project" value="InterPro"/>
</dbReference>
<dbReference type="GO" id="GO:0016887">
    <property type="term" value="F:ATP hydrolysis activity"/>
    <property type="evidence" value="ECO:0007669"/>
    <property type="project" value="InterPro"/>
</dbReference>
<evidence type="ECO:0000313" key="7">
    <source>
        <dbReference type="EMBL" id="CUO74249.1"/>
    </source>
</evidence>
<dbReference type="GO" id="GO:0005524">
    <property type="term" value="F:ATP binding"/>
    <property type="evidence" value="ECO:0007669"/>
    <property type="project" value="InterPro"/>
</dbReference>
<dbReference type="PANTHER" id="PTHR10046">
    <property type="entry name" value="ATP DEPENDENT LON PROTEASE FAMILY MEMBER"/>
    <property type="match status" value="1"/>
</dbReference>
<dbReference type="GO" id="GO:0006355">
    <property type="term" value="P:regulation of DNA-templated transcription"/>
    <property type="evidence" value="ECO:0007669"/>
    <property type="project" value="InterPro"/>
</dbReference>
<dbReference type="InterPro" id="IPR014252">
    <property type="entry name" value="Spore_LonC"/>
</dbReference>
<dbReference type="STRING" id="84024.ERS852471_02350"/>
<feature type="active site" evidence="4">
    <location>
        <position position="542"/>
    </location>
</feature>
<dbReference type="Pfam" id="PF05362">
    <property type="entry name" value="Lon_C"/>
    <property type="match status" value="1"/>
</dbReference>
<dbReference type="GO" id="GO:0006508">
    <property type="term" value="P:proteolysis"/>
    <property type="evidence" value="ECO:0007669"/>
    <property type="project" value="UniProtKB-KW"/>
</dbReference>
<sequence length="632" mass="70200">MDLYNKGARLEEILEENLPIEVKVNVLFDVLKNVLDEGAIRARTIRFKLQKYVNSTNINERVYALDVIASDGNGAKVVPSDEDLEKSLEDVVYWISENIAKKYVQNKIEADVEKALVERQDKFMDELRVSIIKKQKGKENTKTTAKLERLEKLDAKHINKNVMSLLRPENFEEVVGQERAVRSLISKMSSPYPQHIILYGPPGVGKTSAARLALEAAKKLKFTPFDEDSKFVEVDGTTLRWDPREITNPLLGSVHDPIYQGSKRDLAEVGVPEPKTGLVTEAHGGVLFIDEIGELDEILQNKLLKVLEDKRVEFSSSYYDPDDENIPAYIKYLFDKGAPADFVLIGATTKDPSQINPALRSRCTEVYFEPLSSKDIEGIVNNASEKLNVELEDGVGRLISQYTIEGRKAVNILADAYGYSLFNENGEESKNKITLKDVEEVISIGRYSPFERIDNLDKGEVGHVYGLGVSGFLGSTIEIESTVFPAKKKGHGTIKFNDTAGSMAKDSVFNAASVIRKITNMDINDYDIHVNVIGGGKIDGPSAGAAITVCIISALTDRPIRQDIAITGEISLRGNVKPVGGIFEKIYGARRKGIKLVAIPKDNEKEVPLGLEDIEVKSINHIEELMEIVFEK</sequence>
<dbReference type="InterPro" id="IPR008269">
    <property type="entry name" value="Lon_proteolytic"/>
</dbReference>
<evidence type="ECO:0000259" key="5">
    <source>
        <dbReference type="PROSITE" id="PS50045"/>
    </source>
</evidence>
<proteinExistence type="inferred from homology"/>
<comment type="catalytic activity">
    <reaction evidence="4">
        <text>Hydrolysis of proteins in presence of ATP.</text>
        <dbReference type="EC" id="3.4.21.53"/>
    </reaction>
</comment>
<dbReference type="InterPro" id="IPR020568">
    <property type="entry name" value="Ribosomal_Su5_D2-typ_SF"/>
</dbReference>
<evidence type="ECO:0000313" key="8">
    <source>
        <dbReference type="Proteomes" id="UP000095558"/>
    </source>
</evidence>
<evidence type="ECO:0000256" key="1">
    <source>
        <dbReference type="ARBA" id="ARBA00022670"/>
    </source>
</evidence>
<dbReference type="CDD" id="cd00009">
    <property type="entry name" value="AAA"/>
    <property type="match status" value="1"/>
</dbReference>
<feature type="domain" description="Lon proteolytic" evidence="6">
    <location>
        <begin position="458"/>
        <end position="632"/>
    </location>
</feature>
<dbReference type="InterPro" id="IPR014721">
    <property type="entry name" value="Ribsml_uS5_D2-typ_fold_subgr"/>
</dbReference>
<dbReference type="InterPro" id="IPR027417">
    <property type="entry name" value="P-loop_NTPase"/>
</dbReference>
<reference evidence="7 8" key="1">
    <citation type="submission" date="2015-09" db="EMBL/GenBank/DDBJ databases">
        <authorList>
            <consortium name="Pathogen Informatics"/>
        </authorList>
    </citation>
    <scope>NUCLEOTIDE SEQUENCE [LARGE SCALE GENOMIC DNA]</scope>
    <source>
        <strain evidence="7 8">2789STDY5834855</strain>
    </source>
</reference>
<dbReference type="EC" id="3.4.21.53" evidence="4"/>
<dbReference type="OrthoDB" id="2318150at2"/>
<gene>
    <name evidence="7" type="primary">lon_2</name>
    <name evidence="7" type="ORF">ERS852470_03227</name>
</gene>
<dbReference type="GO" id="GO:0004176">
    <property type="term" value="F:ATP-dependent peptidase activity"/>
    <property type="evidence" value="ECO:0007669"/>
    <property type="project" value="UniProtKB-UniRule"/>
</dbReference>
<keyword evidence="3 4" id="KW-0720">Serine protease</keyword>
<evidence type="ECO:0000256" key="3">
    <source>
        <dbReference type="ARBA" id="ARBA00022825"/>
    </source>
</evidence>
<dbReference type="Gene3D" id="3.30.230.10">
    <property type="match status" value="1"/>
</dbReference>
<keyword evidence="2 4" id="KW-0378">Hydrolase</keyword>
<dbReference type="SUPFAM" id="SSF52540">
    <property type="entry name" value="P-loop containing nucleoside triphosphate hydrolases"/>
    <property type="match status" value="1"/>
</dbReference>
<evidence type="ECO:0000256" key="2">
    <source>
        <dbReference type="ARBA" id="ARBA00022801"/>
    </source>
</evidence>
<dbReference type="GeneID" id="83011616"/>
<dbReference type="Gene3D" id="3.40.50.300">
    <property type="entry name" value="P-loop containing nucleotide triphosphate hydrolases"/>
    <property type="match status" value="2"/>
</dbReference>
<keyword evidence="1 4" id="KW-0645">Protease</keyword>
<dbReference type="InterPro" id="IPR003593">
    <property type="entry name" value="AAA+_ATPase"/>
</dbReference>
<dbReference type="NCBIfam" id="TIGR02903">
    <property type="entry name" value="spore_lon_C"/>
    <property type="match status" value="1"/>
</dbReference>
<dbReference type="Proteomes" id="UP000095558">
    <property type="component" value="Unassembled WGS sequence"/>
</dbReference>
<dbReference type="InterPro" id="IPR027065">
    <property type="entry name" value="Lon_Prtase"/>
</dbReference>
<dbReference type="RefSeq" id="WP_042397255.1">
    <property type="nucleotide sequence ID" value="NZ_CYYT01000012.1"/>
</dbReference>
<accession>A0A174HMQ8</accession>
<organism evidence="7 8">
    <name type="scientific">Clostridium disporicum</name>
    <dbReference type="NCBI Taxonomy" id="84024"/>
    <lineage>
        <taxon>Bacteria</taxon>
        <taxon>Bacillati</taxon>
        <taxon>Bacillota</taxon>
        <taxon>Clostridia</taxon>
        <taxon>Eubacteriales</taxon>
        <taxon>Clostridiaceae</taxon>
        <taxon>Clostridium</taxon>
    </lineage>
</organism>
<feature type="active site" evidence="4">
    <location>
        <position position="585"/>
    </location>
</feature>
<dbReference type="PROSITE" id="PS01046">
    <property type="entry name" value="LON_SER"/>
    <property type="match status" value="1"/>
</dbReference>
<evidence type="ECO:0000256" key="4">
    <source>
        <dbReference type="PROSITE-ProRule" id="PRU01122"/>
    </source>
</evidence>
<feature type="domain" description="Sigma-54 factor interaction" evidence="5">
    <location>
        <begin position="179"/>
        <end position="351"/>
    </location>
</feature>
<dbReference type="Pfam" id="PF00004">
    <property type="entry name" value="AAA"/>
    <property type="match status" value="1"/>
</dbReference>
<dbReference type="GO" id="GO:0004252">
    <property type="term" value="F:serine-type endopeptidase activity"/>
    <property type="evidence" value="ECO:0007669"/>
    <property type="project" value="UniProtKB-UniRule"/>
</dbReference>
<dbReference type="EMBL" id="CYZV01000046">
    <property type="protein sequence ID" value="CUO74249.1"/>
    <property type="molecule type" value="Genomic_DNA"/>
</dbReference>
<dbReference type="InterPro" id="IPR002078">
    <property type="entry name" value="Sigma_54_int"/>
</dbReference>
<dbReference type="SMART" id="SM00382">
    <property type="entry name" value="AAA"/>
    <property type="match status" value="1"/>
</dbReference>
<dbReference type="SUPFAM" id="SSF54211">
    <property type="entry name" value="Ribosomal protein S5 domain 2-like"/>
    <property type="match status" value="1"/>
</dbReference>
<dbReference type="PROSITE" id="PS51786">
    <property type="entry name" value="LON_PROTEOLYTIC"/>
    <property type="match status" value="1"/>
</dbReference>
<dbReference type="PROSITE" id="PS50045">
    <property type="entry name" value="SIGMA54_INTERACT_4"/>
    <property type="match status" value="1"/>
</dbReference>
<dbReference type="PRINTS" id="PR00830">
    <property type="entry name" value="ENDOLAPTASE"/>
</dbReference>
<dbReference type="AlphaFoldDB" id="A0A174HMQ8"/>
<name>A0A174HMQ8_9CLOT</name>